<feature type="transmembrane region" description="Helical" evidence="2">
    <location>
        <begin position="131"/>
        <end position="149"/>
    </location>
</feature>
<evidence type="ECO:0000313" key="3">
    <source>
        <dbReference type="EMBL" id="OMJ07447.1"/>
    </source>
</evidence>
<comment type="caution">
    <text evidence="3">The sequence shown here is derived from an EMBL/GenBank/DDBJ whole genome shotgun (WGS) entry which is preliminary data.</text>
</comment>
<feature type="transmembrane region" description="Helical" evidence="2">
    <location>
        <begin position="365"/>
        <end position="383"/>
    </location>
</feature>
<evidence type="ECO:0000256" key="1">
    <source>
        <dbReference type="SAM" id="MobiDB-lite"/>
    </source>
</evidence>
<accession>A0A1R1WYM8</accession>
<reference evidence="3 4" key="1">
    <citation type="submission" date="2017-01" db="EMBL/GenBank/DDBJ databases">
        <authorList>
            <person name="Mah S.A."/>
            <person name="Swanson W.J."/>
            <person name="Moy G.W."/>
            <person name="Vacquier V.D."/>
        </authorList>
    </citation>
    <scope>NUCLEOTIDE SEQUENCE [LARGE SCALE GENOMIC DNA]</scope>
    <source>
        <strain evidence="3 4">GSMNP</strain>
    </source>
</reference>
<dbReference type="AlphaFoldDB" id="A0A1R1WYM8"/>
<keyword evidence="4" id="KW-1185">Reference proteome</keyword>
<keyword evidence="2" id="KW-0472">Membrane</keyword>
<dbReference type="OrthoDB" id="10591579at2759"/>
<dbReference type="Proteomes" id="UP000187283">
    <property type="component" value="Unassembled WGS sequence"/>
</dbReference>
<evidence type="ECO:0000256" key="2">
    <source>
        <dbReference type="SAM" id="Phobius"/>
    </source>
</evidence>
<proteinExistence type="predicted"/>
<protein>
    <submittedName>
        <fullName evidence="3">Uncharacterized protein</fullName>
    </submittedName>
</protein>
<keyword evidence="2" id="KW-0812">Transmembrane</keyword>
<feature type="region of interest" description="Disordered" evidence="1">
    <location>
        <begin position="1"/>
        <end position="22"/>
    </location>
</feature>
<evidence type="ECO:0000313" key="4">
    <source>
        <dbReference type="Proteomes" id="UP000187283"/>
    </source>
</evidence>
<organism evidence="3 4">
    <name type="scientific">Smittium culicis</name>
    <dbReference type="NCBI Taxonomy" id="133412"/>
    <lineage>
        <taxon>Eukaryota</taxon>
        <taxon>Fungi</taxon>
        <taxon>Fungi incertae sedis</taxon>
        <taxon>Zoopagomycota</taxon>
        <taxon>Kickxellomycotina</taxon>
        <taxon>Harpellomycetes</taxon>
        <taxon>Harpellales</taxon>
        <taxon>Legeriomycetaceae</taxon>
        <taxon>Smittium</taxon>
    </lineage>
</organism>
<keyword evidence="2" id="KW-1133">Transmembrane helix</keyword>
<feature type="region of interest" description="Disordered" evidence="1">
    <location>
        <begin position="284"/>
        <end position="324"/>
    </location>
</feature>
<sequence>MKWRLRMSSKGSIKPSKGSKFSQKKDWISNIASSNKKKLASIFRKKSKNDYDSDSSGIDDDAEYVNSLGLAAPLPKKFGESVKVSSFVDNDETKVSILGSKRKKNVSMSLNTTAASTAVLKFKENEKRTRLLILRLSLFPMVPLFTQLFQRIDMFINGVRIGFGDGEPIDPRPERIAGIILYILYSLQGTLNLIIFFLNPTVTASLKLIFRKFRNIDLGNSKFKENEFDFKMTNDSPEQDKDNKHFIDIGKSLSPELRNSISSKGNDSPENLVMKYMLKNSYNNDSKNSSREMHNSSTPKSDSSNNKDPLEISFRPSIDDSDDYSDGYDSVKEFNLFSSYEDSSERSRNSQRSEKNTRFKDFGKFTLNMIIIDYFIYFIFFLFKYH</sequence>
<name>A0A1R1WYM8_9FUNG</name>
<gene>
    <name evidence="3" type="ORF">AYI70_g12179</name>
</gene>
<feature type="compositionally biased region" description="Low complexity" evidence="1">
    <location>
        <begin position="8"/>
        <end position="21"/>
    </location>
</feature>
<dbReference type="EMBL" id="LSSN01006045">
    <property type="protein sequence ID" value="OMJ07447.1"/>
    <property type="molecule type" value="Genomic_DNA"/>
</dbReference>
<feature type="transmembrane region" description="Helical" evidence="2">
    <location>
        <begin position="176"/>
        <end position="198"/>
    </location>
</feature>
<feature type="compositionally biased region" description="Polar residues" evidence="1">
    <location>
        <begin position="295"/>
        <end position="307"/>
    </location>
</feature>